<reference evidence="1" key="1">
    <citation type="submission" date="2018-11" db="EMBL/GenBank/DDBJ databases">
        <authorList>
            <consortium name="Pathogen Informatics"/>
        </authorList>
    </citation>
    <scope>NUCLEOTIDE SEQUENCE</scope>
</reference>
<dbReference type="EMBL" id="CAAALY010076463">
    <property type="protein sequence ID" value="VEL25824.1"/>
    <property type="molecule type" value="Genomic_DNA"/>
</dbReference>
<accession>A0A3S5CPI5</accession>
<comment type="caution">
    <text evidence="1">The sequence shown here is derived from an EMBL/GenBank/DDBJ whole genome shotgun (WGS) entry which is preliminary data.</text>
</comment>
<evidence type="ECO:0000313" key="1">
    <source>
        <dbReference type="EMBL" id="VEL25824.1"/>
    </source>
</evidence>
<dbReference type="Proteomes" id="UP000784294">
    <property type="component" value="Unassembled WGS sequence"/>
</dbReference>
<name>A0A3S5CPI5_9PLAT</name>
<protein>
    <submittedName>
        <fullName evidence="1">Uncharacterized protein</fullName>
    </submittedName>
</protein>
<sequence>MATVSTPYTYRRDDYELTIPLPHHHHHFSTRPFWTFPLGHIPSEIWIPIFLPHEKSVKTTMPTLTGLYCPSTGLSNHGRASLKSGSLLPTLSQFGCERNRVLTSLRL</sequence>
<evidence type="ECO:0000313" key="2">
    <source>
        <dbReference type="Proteomes" id="UP000784294"/>
    </source>
</evidence>
<gene>
    <name evidence="1" type="ORF">PXEA_LOCUS19264</name>
</gene>
<dbReference type="AlphaFoldDB" id="A0A3S5CPI5"/>
<proteinExistence type="predicted"/>
<organism evidence="1 2">
    <name type="scientific">Protopolystoma xenopodis</name>
    <dbReference type="NCBI Taxonomy" id="117903"/>
    <lineage>
        <taxon>Eukaryota</taxon>
        <taxon>Metazoa</taxon>
        <taxon>Spiralia</taxon>
        <taxon>Lophotrochozoa</taxon>
        <taxon>Platyhelminthes</taxon>
        <taxon>Monogenea</taxon>
        <taxon>Polyopisthocotylea</taxon>
        <taxon>Polystomatidea</taxon>
        <taxon>Polystomatidae</taxon>
        <taxon>Protopolystoma</taxon>
    </lineage>
</organism>
<keyword evidence="2" id="KW-1185">Reference proteome</keyword>